<feature type="transmembrane region" description="Helical" evidence="7">
    <location>
        <begin position="56"/>
        <end position="79"/>
    </location>
</feature>
<keyword evidence="6 7" id="KW-0472">Membrane</keyword>
<dbReference type="PANTHER" id="PTHR43163">
    <property type="entry name" value="DIPEPTIDE TRANSPORT SYSTEM PERMEASE PROTEIN DPPB-RELATED"/>
    <property type="match status" value="1"/>
</dbReference>
<reference evidence="9" key="1">
    <citation type="journal article" date="2011" name="Environ. Microbiol.">
        <title>Genomic insights into the metabolic potential of the polycyclic aromatic hydrocarbon degrading sulfate-reducing Deltaproteobacterium N47.</title>
        <authorList>
            <person name="Bergmann F."/>
            <person name="Selesi D."/>
            <person name="Weinmaier T."/>
            <person name="Tischler P."/>
            <person name="Rattei T."/>
            <person name="Meckenstock R.U."/>
        </authorList>
    </citation>
    <scope>NUCLEOTIDE SEQUENCE</scope>
</reference>
<gene>
    <name evidence="9" type="ORF">N47_N26630</name>
</gene>
<evidence type="ECO:0000313" key="9">
    <source>
        <dbReference type="EMBL" id="CBX31838.1"/>
    </source>
</evidence>
<dbReference type="InterPro" id="IPR000515">
    <property type="entry name" value="MetI-like"/>
</dbReference>
<comment type="subcellular location">
    <subcellularLocation>
        <location evidence="1">Cell membrane</location>
        <topology evidence="1">Multi-pass membrane protein</topology>
    </subcellularLocation>
</comment>
<dbReference type="GO" id="GO:0055085">
    <property type="term" value="P:transmembrane transport"/>
    <property type="evidence" value="ECO:0007669"/>
    <property type="project" value="InterPro"/>
</dbReference>
<dbReference type="Pfam" id="PF00528">
    <property type="entry name" value="BPD_transp_1"/>
    <property type="match status" value="1"/>
</dbReference>
<evidence type="ECO:0000256" key="7">
    <source>
        <dbReference type="SAM" id="Phobius"/>
    </source>
</evidence>
<evidence type="ECO:0000256" key="3">
    <source>
        <dbReference type="ARBA" id="ARBA00022475"/>
    </source>
</evidence>
<evidence type="ECO:0000256" key="5">
    <source>
        <dbReference type="ARBA" id="ARBA00022989"/>
    </source>
</evidence>
<keyword evidence="4 7" id="KW-0812">Transmembrane</keyword>
<proteinExistence type="predicted"/>
<dbReference type="EMBL" id="FR695879">
    <property type="protein sequence ID" value="CBX31838.1"/>
    <property type="molecule type" value="Genomic_DNA"/>
</dbReference>
<dbReference type="GO" id="GO:0005886">
    <property type="term" value="C:plasma membrane"/>
    <property type="evidence" value="ECO:0007669"/>
    <property type="project" value="UniProtKB-SubCell"/>
</dbReference>
<sequence length="81" mass="8644">MAFLRVLKAALLPMVTLWGVLLGHLLGGAVIVESVFSLPGLGKLAADAVLNRDIPVIQGTVLIMTLMFVISSQAVEVMYHI</sequence>
<name>E1YMP4_9BACT</name>
<keyword evidence="5 7" id="KW-1133">Transmembrane helix</keyword>
<feature type="transmembrane region" description="Helical" evidence="7">
    <location>
        <begin position="12"/>
        <end position="36"/>
    </location>
</feature>
<keyword evidence="3" id="KW-1003">Cell membrane</keyword>
<organism evidence="9">
    <name type="scientific">uncultured Desulfobacterium sp</name>
    <dbReference type="NCBI Taxonomy" id="201089"/>
    <lineage>
        <taxon>Bacteria</taxon>
        <taxon>Pseudomonadati</taxon>
        <taxon>Thermodesulfobacteriota</taxon>
        <taxon>Desulfobacteria</taxon>
        <taxon>Desulfobacterales</taxon>
        <taxon>Desulfobacteriaceae</taxon>
        <taxon>Desulfobacterium</taxon>
        <taxon>environmental samples</taxon>
    </lineage>
</organism>
<dbReference type="AlphaFoldDB" id="E1YMP4"/>
<feature type="domain" description="ABC transmembrane type-1" evidence="8">
    <location>
        <begin position="6"/>
        <end position="80"/>
    </location>
</feature>
<accession>E1YMP4</accession>
<evidence type="ECO:0000256" key="1">
    <source>
        <dbReference type="ARBA" id="ARBA00004651"/>
    </source>
</evidence>
<protein>
    <recommendedName>
        <fullName evidence="8">ABC transmembrane type-1 domain-containing protein</fullName>
    </recommendedName>
</protein>
<keyword evidence="2" id="KW-0813">Transport</keyword>
<evidence type="ECO:0000256" key="2">
    <source>
        <dbReference type="ARBA" id="ARBA00022448"/>
    </source>
</evidence>
<evidence type="ECO:0000256" key="6">
    <source>
        <dbReference type="ARBA" id="ARBA00023136"/>
    </source>
</evidence>
<dbReference type="PANTHER" id="PTHR43163:SF6">
    <property type="entry name" value="DIPEPTIDE TRANSPORT SYSTEM PERMEASE PROTEIN DPPB-RELATED"/>
    <property type="match status" value="1"/>
</dbReference>
<evidence type="ECO:0000256" key="4">
    <source>
        <dbReference type="ARBA" id="ARBA00022692"/>
    </source>
</evidence>
<evidence type="ECO:0000259" key="8">
    <source>
        <dbReference type="Pfam" id="PF00528"/>
    </source>
</evidence>